<evidence type="ECO:0000313" key="1">
    <source>
        <dbReference type="EMBL" id="AOP35594.1"/>
    </source>
</evidence>
<sequence length="80" mass="9453">MPPIAVEFFECQKCNSYIGGIFGKGPLLKYKSENAKQCIHHWEKTTASKFEEEVRSHFQIDLQKDEWFQRIKSSNLSEER</sequence>
<name>A0A1D7V181_9LEPT</name>
<protein>
    <submittedName>
        <fullName evidence="1">Uncharacterized protein</fullName>
    </submittedName>
</protein>
<accession>A0A1D7V181</accession>
<gene>
    <name evidence="1" type="ORF">A0128_18145</name>
</gene>
<reference evidence="1 2" key="1">
    <citation type="submission" date="2016-04" db="EMBL/GenBank/DDBJ databases">
        <title>Complete genome seqeunce of Leptospira alstonii serovar Room22.</title>
        <authorList>
            <person name="Nally J.E."/>
            <person name="Bayles D.O."/>
            <person name="Hurley D."/>
            <person name="Fanning S."/>
            <person name="McMahon B.J."/>
            <person name="Arent Z."/>
        </authorList>
    </citation>
    <scope>NUCLEOTIDE SEQUENCE [LARGE SCALE GENOMIC DNA]</scope>
    <source>
        <strain evidence="1 2">GWTS #1</strain>
    </source>
</reference>
<dbReference type="KEGG" id="laj:A0128_18145"/>
<dbReference type="EMBL" id="CP015217">
    <property type="protein sequence ID" value="AOP35594.1"/>
    <property type="molecule type" value="Genomic_DNA"/>
</dbReference>
<organism evidence="1 2">
    <name type="scientific">Leptospira tipperaryensis</name>
    <dbReference type="NCBI Taxonomy" id="2564040"/>
    <lineage>
        <taxon>Bacteria</taxon>
        <taxon>Pseudomonadati</taxon>
        <taxon>Spirochaetota</taxon>
        <taxon>Spirochaetia</taxon>
        <taxon>Leptospirales</taxon>
        <taxon>Leptospiraceae</taxon>
        <taxon>Leptospira</taxon>
    </lineage>
</organism>
<evidence type="ECO:0000313" key="2">
    <source>
        <dbReference type="Proteomes" id="UP000094197"/>
    </source>
</evidence>
<dbReference type="AlphaFoldDB" id="A0A1D7V181"/>
<keyword evidence="2" id="KW-1185">Reference proteome</keyword>
<proteinExistence type="predicted"/>
<dbReference type="Proteomes" id="UP000094197">
    <property type="component" value="Chromosome 1"/>
</dbReference>